<organism evidence="1 3">
    <name type="scientific">Legionella jamestowniensis</name>
    <dbReference type="NCBI Taxonomy" id="455"/>
    <lineage>
        <taxon>Bacteria</taxon>
        <taxon>Pseudomonadati</taxon>
        <taxon>Pseudomonadota</taxon>
        <taxon>Gammaproteobacteria</taxon>
        <taxon>Legionellales</taxon>
        <taxon>Legionellaceae</taxon>
        <taxon>Legionella</taxon>
    </lineage>
</organism>
<evidence type="ECO:0000313" key="1">
    <source>
        <dbReference type="EMBL" id="KTD11286.1"/>
    </source>
</evidence>
<dbReference type="AlphaFoldDB" id="A0A0W0UUM9"/>
<dbReference type="EMBL" id="LNYG01000008">
    <property type="protein sequence ID" value="KTD11286.1"/>
    <property type="molecule type" value="Genomic_DNA"/>
</dbReference>
<accession>A0A0W0UUM9</accession>
<reference evidence="2 4" key="2">
    <citation type="submission" date="2016-05" db="EMBL/GenBank/DDBJ databases">
        <authorList>
            <person name="Prochazka B."/>
            <person name="Indra A."/>
            <person name="Hasenberger P."/>
            <person name="Blaschitz M."/>
            <person name="Wagner L."/>
            <person name="Wewalka G."/>
            <person name="Sorschag S."/>
            <person name="Schmid D."/>
            <person name="Ruppitsch W."/>
        </authorList>
    </citation>
    <scope>NUCLEOTIDE SEQUENCE [LARGE SCALE GENOMIC DNA]</scope>
    <source>
        <strain evidence="2 4">974010_12</strain>
    </source>
</reference>
<gene>
    <name evidence="2" type="ORF">A8135_13360</name>
    <name evidence="1" type="ORF">Ljam_0480</name>
</gene>
<keyword evidence="4" id="KW-1185">Reference proteome</keyword>
<evidence type="ECO:0000313" key="4">
    <source>
        <dbReference type="Proteomes" id="UP000093336"/>
    </source>
</evidence>
<dbReference type="RefSeq" id="WP_058448541.1">
    <property type="nucleotide sequence ID" value="NZ_CAAAJF010000004.1"/>
</dbReference>
<evidence type="ECO:0000313" key="3">
    <source>
        <dbReference type="Proteomes" id="UP000054715"/>
    </source>
</evidence>
<evidence type="ECO:0000313" key="2">
    <source>
        <dbReference type="EMBL" id="OCH98140.1"/>
    </source>
</evidence>
<name>A0A0W0UUM9_9GAMM</name>
<dbReference type="Proteomes" id="UP000093336">
    <property type="component" value="Unassembled WGS sequence"/>
</dbReference>
<reference evidence="1 3" key="1">
    <citation type="submission" date="2015-11" db="EMBL/GenBank/DDBJ databases">
        <title>Genomic analysis of 38 Legionella species identifies large and diverse effector repertoires.</title>
        <authorList>
            <person name="Burstein D."/>
            <person name="Amaro F."/>
            <person name="Zusman T."/>
            <person name="Lifshitz Z."/>
            <person name="Cohen O."/>
            <person name="Gilbert J.A."/>
            <person name="Pupko T."/>
            <person name="Shuman H.A."/>
            <person name="Segal G."/>
        </authorList>
    </citation>
    <scope>NUCLEOTIDE SEQUENCE [LARGE SCALE GENOMIC DNA]</scope>
    <source>
        <strain evidence="1 3">JA-26-G1-E2</strain>
    </source>
</reference>
<proteinExistence type="predicted"/>
<sequence length="170" mass="20152">MQEYPGDTSEDRALKFEIQTFSHNINSILNALQTHIEEQLKRYKDKNERYELNSIDKVTQYTALKNELQNLSEKLQPIRIIHQDEQEEWLSDVVNLLNKTAEVSQIRRNSFWDKIKQMMTGEKVEVKSWSSFKERFQKLKKDIEHEKLKEAVEGAVKHETESNNNSSLKL</sequence>
<dbReference type="EMBL" id="LYOZ01000017">
    <property type="protein sequence ID" value="OCH98140.1"/>
    <property type="molecule type" value="Genomic_DNA"/>
</dbReference>
<comment type="caution">
    <text evidence="1">The sequence shown here is derived from an EMBL/GenBank/DDBJ whole genome shotgun (WGS) entry which is preliminary data.</text>
</comment>
<dbReference type="Proteomes" id="UP000054715">
    <property type="component" value="Unassembled WGS sequence"/>
</dbReference>
<dbReference type="PATRIC" id="fig|455.5.peg.508"/>
<protein>
    <submittedName>
        <fullName evidence="1">Uncharacterized protein</fullName>
    </submittedName>
</protein>